<protein>
    <recommendedName>
        <fullName evidence="2">Protein-glutamine gamma-glutamyltransferase-like C-terminal domain-containing protein</fullName>
    </recommendedName>
</protein>
<dbReference type="STRING" id="1229780.BN381_10072"/>
<dbReference type="RefSeq" id="WP_012222674.1">
    <property type="nucleotide sequence ID" value="NZ_HG422565.1"/>
</dbReference>
<name>R4YY60_9ACTN</name>
<evidence type="ECO:0000256" key="1">
    <source>
        <dbReference type="SAM" id="Phobius"/>
    </source>
</evidence>
<accession>R4YY60</accession>
<feature type="transmembrane region" description="Helical" evidence="1">
    <location>
        <begin position="68"/>
        <end position="90"/>
    </location>
</feature>
<feature type="domain" description="Protein-glutamine gamma-glutamyltransferase-like C-terminal" evidence="2">
    <location>
        <begin position="140"/>
        <end position="206"/>
    </location>
</feature>
<organism evidence="3 4">
    <name type="scientific">Candidatus Neomicrothrix parvicella RN1</name>
    <dbReference type="NCBI Taxonomy" id="1229780"/>
    <lineage>
        <taxon>Bacteria</taxon>
        <taxon>Bacillati</taxon>
        <taxon>Actinomycetota</taxon>
        <taxon>Acidimicrobiia</taxon>
        <taxon>Acidimicrobiales</taxon>
        <taxon>Microthrixaceae</taxon>
        <taxon>Candidatus Neomicrothrix</taxon>
    </lineage>
</organism>
<evidence type="ECO:0000259" key="2">
    <source>
        <dbReference type="Pfam" id="PF13559"/>
    </source>
</evidence>
<evidence type="ECO:0000313" key="3">
    <source>
        <dbReference type="EMBL" id="CCM61841.1"/>
    </source>
</evidence>
<proteinExistence type="predicted"/>
<dbReference type="Proteomes" id="UP000018291">
    <property type="component" value="Unassembled WGS sequence"/>
</dbReference>
<sequence>MGLISRLGDGPPPPTPDEVREALARVVPARSIMDRLLEPVRAFVRWIFDRLPSPDIGNPNLPTGGVSALGYLIIGVLVVVLIGAMVLVALRWVRLPKGGEADEVGPTVTTEELDDPGALAIETDRLLEAGRFRETLLATYRQCVAELVVLNRVPRSRSRTTGELRADVAAGLNDVSGTFGELTGAFEDAWFGAYEVNRSDVEAARTRGAEVTAAAKAAGRAPSSIDESTPVEVVQL</sequence>
<dbReference type="Pfam" id="PF13559">
    <property type="entry name" value="DUF4129"/>
    <property type="match status" value="1"/>
</dbReference>
<dbReference type="AlphaFoldDB" id="R4YY60"/>
<dbReference type="InterPro" id="IPR025403">
    <property type="entry name" value="TgpA-like_C"/>
</dbReference>
<keyword evidence="1" id="KW-1133">Transmembrane helix</keyword>
<keyword evidence="4" id="KW-1185">Reference proteome</keyword>
<dbReference type="HOGENOM" id="CLU_1173725_0_0_11"/>
<dbReference type="EMBL" id="CANL01000001">
    <property type="protein sequence ID" value="CCM61841.1"/>
    <property type="molecule type" value="Genomic_DNA"/>
</dbReference>
<keyword evidence="1" id="KW-0812">Transmembrane</keyword>
<keyword evidence="1" id="KW-0472">Membrane</keyword>
<evidence type="ECO:0000313" key="4">
    <source>
        <dbReference type="Proteomes" id="UP000018291"/>
    </source>
</evidence>
<comment type="caution">
    <text evidence="3">The sequence shown here is derived from an EMBL/GenBank/DDBJ whole genome shotgun (WGS) entry which is preliminary data.</text>
</comment>
<gene>
    <name evidence="3" type="ORF">BN381_10072</name>
</gene>
<reference evidence="3 4" key="1">
    <citation type="journal article" date="2013" name="ISME J.">
        <title>Metabolic model for the filamentous 'Candidatus Microthrix parvicella' based on genomic and metagenomic analyses.</title>
        <authorList>
            <person name="Jon McIlroy S."/>
            <person name="Kristiansen R."/>
            <person name="Albertsen M."/>
            <person name="Michael Karst S."/>
            <person name="Rossetti S."/>
            <person name="Lund Nielsen J."/>
            <person name="Tandoi V."/>
            <person name="James Seviour R."/>
            <person name="Nielsen P.H."/>
        </authorList>
    </citation>
    <scope>NUCLEOTIDE SEQUENCE [LARGE SCALE GENOMIC DNA]</scope>
    <source>
        <strain evidence="3 4">RN1</strain>
    </source>
</reference>